<dbReference type="PATRIC" id="fig|1402976.3.peg.852"/>
<comment type="caution">
    <text evidence="1">The sequence shown here is derived from an EMBL/GenBank/DDBJ whole genome shotgun (WGS) entry which is preliminary data.</text>
</comment>
<organism evidence="1 2">
    <name type="scientific">Bartonella quintana JK 73</name>
    <dbReference type="NCBI Taxonomy" id="1402976"/>
    <lineage>
        <taxon>Bacteria</taxon>
        <taxon>Pseudomonadati</taxon>
        <taxon>Pseudomonadota</taxon>
        <taxon>Alphaproteobacteria</taxon>
        <taxon>Hyphomicrobiales</taxon>
        <taxon>Bartonellaceae</taxon>
        <taxon>Bartonella</taxon>
    </lineage>
</organism>
<dbReference type="HOGENOM" id="CLU_2822399_0_0_5"/>
<dbReference type="AlphaFoldDB" id="W3TWA7"/>
<accession>W3TWA7</accession>
<name>W3TWA7_BARQI</name>
<reference evidence="1 2" key="1">
    <citation type="submission" date="2013-12" db="EMBL/GenBank/DDBJ databases">
        <title>The Genome Sequence of Bartonella quintana JK 73.</title>
        <authorList>
            <consortium name="The Broad Institute Genomics Platform"/>
            <consortium name="The Broad Institute Genome Sequencing Center for Infectious Disease"/>
            <person name="Feldgarden M."/>
            <person name="Kirby J."/>
            <person name="Birtles R."/>
            <person name="Dasch G."/>
            <person name="Hendrix L."/>
            <person name="Koehler J."/>
            <person name="Kosoy M."/>
            <person name="Young S."/>
            <person name="Zeng Q."/>
            <person name="Gargeya S."/>
            <person name="Fitzgerald M."/>
            <person name="Abouelleil A."/>
            <person name="Alvarado L."/>
            <person name="Chapman S.B."/>
            <person name="Gainer-Dewar J."/>
            <person name="Goldberg J."/>
            <person name="Griggs A."/>
            <person name="Gujja S."/>
            <person name="Hansen M."/>
            <person name="Howarth C."/>
            <person name="Imamovic A."/>
            <person name="Ireland A."/>
            <person name="Larimer J."/>
            <person name="McCowan C."/>
            <person name="Murphy C."/>
            <person name="Pearson M."/>
            <person name="Poon T.W."/>
            <person name="Priest M."/>
            <person name="Roberts A."/>
            <person name="Saif S."/>
            <person name="Shea T."/>
            <person name="Sykes S."/>
            <person name="Wortman J."/>
            <person name="Nusbaum C."/>
            <person name="Birren B."/>
        </authorList>
    </citation>
    <scope>NUCLEOTIDE SEQUENCE [LARGE SCALE GENOMIC DNA]</scope>
    <source>
        <strain evidence="1 2">JK 73</strain>
    </source>
</reference>
<dbReference type="Proteomes" id="UP000018945">
    <property type="component" value="Unassembled WGS sequence"/>
</dbReference>
<sequence>MLTFSHFLSNYAFTVSPKGVFCAFHGNFGKHAERVWRPFLFGMIGGKMEQLRKPFFLQILGYLFVV</sequence>
<protein>
    <submittedName>
        <fullName evidence="1">Uncharacterized protein</fullName>
    </submittedName>
</protein>
<evidence type="ECO:0000313" key="1">
    <source>
        <dbReference type="EMBL" id="ETS15735.1"/>
    </source>
</evidence>
<gene>
    <name evidence="1" type="ORF">Q649_00677</name>
</gene>
<evidence type="ECO:0000313" key="2">
    <source>
        <dbReference type="Proteomes" id="UP000018945"/>
    </source>
</evidence>
<proteinExistence type="predicted"/>
<dbReference type="EMBL" id="AZZX01000009">
    <property type="protein sequence ID" value="ETS15735.1"/>
    <property type="molecule type" value="Genomic_DNA"/>
</dbReference>